<dbReference type="RefSeq" id="WP_179695284.1">
    <property type="nucleotide sequence ID" value="NZ_JACCAT010000001.1"/>
</dbReference>
<dbReference type="EMBL" id="JACCAT010000001">
    <property type="protein sequence ID" value="NYH12267.1"/>
    <property type="molecule type" value="Genomic_DNA"/>
</dbReference>
<evidence type="ECO:0000313" key="2">
    <source>
        <dbReference type="Proteomes" id="UP000553035"/>
    </source>
</evidence>
<reference evidence="1 2" key="1">
    <citation type="submission" date="2020-07" db="EMBL/GenBank/DDBJ databases">
        <title>Exploring microbial biodiversity for novel pathways involved in the catabolism of aromatic compounds derived from lignin.</title>
        <authorList>
            <person name="Elkins J."/>
        </authorList>
    </citation>
    <scope>NUCLEOTIDE SEQUENCE [LARGE SCALE GENOMIC DNA]</scope>
    <source>
        <strain evidence="1 2">VanB</strain>
    </source>
</reference>
<accession>A0A7Y9W0Y2</accession>
<proteinExistence type="predicted"/>
<dbReference type="AlphaFoldDB" id="A0A7Y9W0Y2"/>
<gene>
    <name evidence="1" type="ORF">GGI52_005310</name>
</gene>
<comment type="caution">
    <text evidence="1">The sequence shown here is derived from an EMBL/GenBank/DDBJ whole genome shotgun (WGS) entry which is preliminary data.</text>
</comment>
<name>A0A7Y9W0Y2_9PSED</name>
<dbReference type="Proteomes" id="UP000553035">
    <property type="component" value="Unassembled WGS sequence"/>
</dbReference>
<sequence length="215" mass="23892">MKICFPTFWSKDSGIDYSAPILDLNDLVPSVGQRALARFDYHEPITLGETLQVIWCPPISDLNGWDEQPSEITQSYLLTARVVGIAPSGRDRYELEILKSEQFVSVLRALAEDLQGQQSFIHLDRLAWDEIHWAGSATVEEFTYLTALTPHEAFMELIVKVIGNEIIGLFSLHIDPGGVFCKLGGTRLAGSELAAVKRTLATARPLHDTLAHYLA</sequence>
<evidence type="ECO:0000313" key="1">
    <source>
        <dbReference type="EMBL" id="NYH12267.1"/>
    </source>
</evidence>
<protein>
    <submittedName>
        <fullName evidence="1">Uncharacterized protein</fullName>
    </submittedName>
</protein>
<organism evidence="1 2">
    <name type="scientific">Pseudomonas moraviensis</name>
    <dbReference type="NCBI Taxonomy" id="321662"/>
    <lineage>
        <taxon>Bacteria</taxon>
        <taxon>Pseudomonadati</taxon>
        <taxon>Pseudomonadota</taxon>
        <taxon>Gammaproteobacteria</taxon>
        <taxon>Pseudomonadales</taxon>
        <taxon>Pseudomonadaceae</taxon>
        <taxon>Pseudomonas</taxon>
    </lineage>
</organism>